<feature type="transmembrane region" description="Helical" evidence="1">
    <location>
        <begin position="437"/>
        <end position="456"/>
    </location>
</feature>
<evidence type="ECO:0000256" key="1">
    <source>
        <dbReference type="SAM" id="Phobius"/>
    </source>
</evidence>
<feature type="transmembrane region" description="Helical" evidence="1">
    <location>
        <begin position="279"/>
        <end position="303"/>
    </location>
</feature>
<reference evidence="2" key="1">
    <citation type="submission" date="2021-03" db="EMBL/GenBank/DDBJ databases">
        <authorList>
            <person name="Tagirdzhanova G."/>
        </authorList>
    </citation>
    <scope>NUCLEOTIDE SEQUENCE</scope>
</reference>
<accession>A0A8H3ISA6</accession>
<feature type="transmembrane region" description="Helical" evidence="1">
    <location>
        <begin position="462"/>
        <end position="483"/>
    </location>
</feature>
<evidence type="ECO:0000313" key="3">
    <source>
        <dbReference type="Proteomes" id="UP000664169"/>
    </source>
</evidence>
<protein>
    <recommendedName>
        <fullName evidence="4">Transmembrane protein</fullName>
    </recommendedName>
</protein>
<sequence>MEANQSVPNGHFVFRNALTRISVESLNRVQRIVSPPFIRTLVWSSAATAVQAVGLIRRDTDNATNTHSSDSNSTSTGVAFDVSFLANLFDFYDWKNRVDTIRRDHNQRQCLTALANLLATIGPLQSTEISGTAGALSLLPTAGALIGAPAKELWLVYKLVPLGGFLSMLLSLGGNIVPSQASDYRISSDGMNYGGLIGKSRTRNSELDDEDLLQFSPGVDEVWKFAARVKYRAQMKTGAVENHRIIFAMALQVFWIAIIAGACWFTQIGSIVVWWCTGWYWMIFWYLAVAASSVLENIAGVPFTRQWTIRVSKAPTDIQVSPDAPVVAQSRYREAAPSVMEDKPHDNFEEIRPETPFSPTLRPTLSTRPTETLTDNSMALLTSSRTNTRILEDLAIGFNTTSRVVLDKQAPYSRSQKVFYVIISLEEVSRAHAAFRVISKAISVGVFGFGTAIFASTTLLTISVALTVLCLVLAAGVFGRVVAMWMASELMKHRPVLHKTVRKDTEAADYINEVLAIQGIVCEVSGHVIINGRCVRRYNKWWTWAHYVGIMAGPYDVAKLAR</sequence>
<keyword evidence="1" id="KW-0472">Membrane</keyword>
<keyword evidence="3" id="KW-1185">Reference proteome</keyword>
<dbReference type="Proteomes" id="UP000664169">
    <property type="component" value="Unassembled WGS sequence"/>
</dbReference>
<dbReference type="AlphaFoldDB" id="A0A8H3ISA6"/>
<keyword evidence="1" id="KW-1133">Transmembrane helix</keyword>
<gene>
    <name evidence="2" type="ORF">GOMPHAMPRED_003540</name>
</gene>
<organism evidence="2 3">
    <name type="scientific">Gomphillus americanus</name>
    <dbReference type="NCBI Taxonomy" id="1940652"/>
    <lineage>
        <taxon>Eukaryota</taxon>
        <taxon>Fungi</taxon>
        <taxon>Dikarya</taxon>
        <taxon>Ascomycota</taxon>
        <taxon>Pezizomycotina</taxon>
        <taxon>Lecanoromycetes</taxon>
        <taxon>OSLEUM clade</taxon>
        <taxon>Ostropomycetidae</taxon>
        <taxon>Ostropales</taxon>
        <taxon>Graphidaceae</taxon>
        <taxon>Gomphilloideae</taxon>
        <taxon>Gomphillus</taxon>
    </lineage>
</organism>
<dbReference type="EMBL" id="CAJPDQ010000021">
    <property type="protein sequence ID" value="CAF9924174.1"/>
    <property type="molecule type" value="Genomic_DNA"/>
</dbReference>
<comment type="caution">
    <text evidence="2">The sequence shown here is derived from an EMBL/GenBank/DDBJ whole genome shotgun (WGS) entry which is preliminary data.</text>
</comment>
<feature type="transmembrane region" description="Helical" evidence="1">
    <location>
        <begin position="245"/>
        <end position="267"/>
    </location>
</feature>
<name>A0A8H3ISA6_9LECA</name>
<keyword evidence="1" id="KW-0812">Transmembrane</keyword>
<dbReference type="OrthoDB" id="5382699at2759"/>
<evidence type="ECO:0000313" key="2">
    <source>
        <dbReference type="EMBL" id="CAF9924174.1"/>
    </source>
</evidence>
<proteinExistence type="predicted"/>
<evidence type="ECO:0008006" key="4">
    <source>
        <dbReference type="Google" id="ProtNLM"/>
    </source>
</evidence>